<gene>
    <name evidence="2" type="ORF">CSC2_13790</name>
</gene>
<keyword evidence="1" id="KW-1133">Transmembrane helix</keyword>
<sequence length="72" mass="8240">MGIIIKHTLSLTFFNIAGEKVPLRIKGVNSDIKNSKTVLKKISTVFCAFFTPYLFLYSEGVQFIYFLNTFPK</sequence>
<comment type="caution">
    <text evidence="2">The sequence shown here is derived from an EMBL/GenBank/DDBJ whole genome shotgun (WGS) entry which is preliminary data.</text>
</comment>
<evidence type="ECO:0000313" key="2">
    <source>
        <dbReference type="EMBL" id="GFZ30853.1"/>
    </source>
</evidence>
<reference evidence="2 3" key="1">
    <citation type="journal article" date="2021" name="Int. J. Syst. Evol. Microbiol.">
        <title>Clostridium zeae sp. nov., isolated from corn silage.</title>
        <authorList>
            <person name="Kobayashi H."/>
            <person name="Tanizawa Y."/>
            <person name="Yagura M."/>
            <person name="Sakamoto M."/>
            <person name="Ohkuma M."/>
            <person name="Tohno M."/>
        </authorList>
    </citation>
    <scope>NUCLEOTIDE SEQUENCE [LARGE SCALE GENOMIC DNA]</scope>
    <source>
        <strain evidence="2 3">CSC2</strain>
    </source>
</reference>
<organism evidence="2 3">
    <name type="scientific">Clostridium zeae</name>
    <dbReference type="NCBI Taxonomy" id="2759022"/>
    <lineage>
        <taxon>Bacteria</taxon>
        <taxon>Bacillati</taxon>
        <taxon>Bacillota</taxon>
        <taxon>Clostridia</taxon>
        <taxon>Eubacteriales</taxon>
        <taxon>Clostridiaceae</taxon>
        <taxon>Clostridium</taxon>
    </lineage>
</organism>
<evidence type="ECO:0000256" key="1">
    <source>
        <dbReference type="SAM" id="Phobius"/>
    </source>
</evidence>
<protein>
    <submittedName>
        <fullName evidence="2">Uncharacterized protein</fullName>
    </submittedName>
</protein>
<keyword evidence="3" id="KW-1185">Reference proteome</keyword>
<accession>A0ABQ1E7Y4</accession>
<evidence type="ECO:0000313" key="3">
    <source>
        <dbReference type="Proteomes" id="UP000663802"/>
    </source>
</evidence>
<keyword evidence="1" id="KW-0472">Membrane</keyword>
<feature type="transmembrane region" description="Helical" evidence="1">
    <location>
        <begin position="42"/>
        <end position="67"/>
    </location>
</feature>
<keyword evidence="1" id="KW-0812">Transmembrane</keyword>
<dbReference type="EMBL" id="BMBA01000001">
    <property type="protein sequence ID" value="GFZ30853.1"/>
    <property type="molecule type" value="Genomic_DNA"/>
</dbReference>
<proteinExistence type="predicted"/>
<name>A0ABQ1E7Y4_9CLOT</name>
<dbReference type="Proteomes" id="UP000663802">
    <property type="component" value="Unassembled WGS sequence"/>
</dbReference>